<dbReference type="GO" id="GO:0004622">
    <property type="term" value="F:phosphatidylcholine lysophospholipase activity"/>
    <property type="evidence" value="ECO:0007669"/>
    <property type="project" value="TreeGrafter"/>
</dbReference>
<accession>A0A5R8KJK1</accession>
<dbReference type="InterPro" id="IPR036514">
    <property type="entry name" value="SGNH_hydro_sf"/>
</dbReference>
<evidence type="ECO:0000259" key="1">
    <source>
        <dbReference type="Pfam" id="PF13472"/>
    </source>
</evidence>
<dbReference type="EMBL" id="VAUV01000003">
    <property type="protein sequence ID" value="TLD72115.1"/>
    <property type="molecule type" value="Genomic_DNA"/>
</dbReference>
<dbReference type="InterPro" id="IPR013830">
    <property type="entry name" value="SGNH_hydro"/>
</dbReference>
<sequence>MMVGRRRICWLIPLGLLFSMGRQSSSFGQEGRSAWKARVGEGIGWMRRMSEQQHVLTNQPVNCCFIGDSLTEYWPHSGNRSWDEMAKFKPANLGVAGDRTEQVLYRISNLDFSRSKTEVVVLLVGTNNLAVTLPDDPRDVVKAIIQCVTRLCAKLPEAKVIVLGIPPNGLAGTELRKKIKETNRLLADHRWDETVRFLPVYESFVGSDDEWLDGMTSDQTHFAAKGYDALLSLVNPVLAEWMKRP</sequence>
<name>A0A5R8KJK1_9BACT</name>
<dbReference type="Pfam" id="PF13472">
    <property type="entry name" value="Lipase_GDSL_2"/>
    <property type="match status" value="1"/>
</dbReference>
<proteinExistence type="predicted"/>
<dbReference type="Proteomes" id="UP000306196">
    <property type="component" value="Unassembled WGS sequence"/>
</dbReference>
<protein>
    <recommendedName>
        <fullName evidence="1">SGNH hydrolase-type esterase domain-containing protein</fullName>
    </recommendedName>
</protein>
<gene>
    <name evidence="2" type="ORF">FEM03_05145</name>
</gene>
<dbReference type="AlphaFoldDB" id="A0A5R8KJK1"/>
<evidence type="ECO:0000313" key="2">
    <source>
        <dbReference type="EMBL" id="TLD72115.1"/>
    </source>
</evidence>
<dbReference type="PANTHER" id="PTHR30383">
    <property type="entry name" value="THIOESTERASE 1/PROTEASE 1/LYSOPHOSPHOLIPASE L1"/>
    <property type="match status" value="1"/>
</dbReference>
<organism evidence="2 3">
    <name type="scientific">Phragmitibacter flavus</name>
    <dbReference type="NCBI Taxonomy" id="2576071"/>
    <lineage>
        <taxon>Bacteria</taxon>
        <taxon>Pseudomonadati</taxon>
        <taxon>Verrucomicrobiota</taxon>
        <taxon>Verrucomicrobiia</taxon>
        <taxon>Verrucomicrobiales</taxon>
        <taxon>Verrucomicrobiaceae</taxon>
        <taxon>Phragmitibacter</taxon>
    </lineage>
</organism>
<comment type="caution">
    <text evidence="2">The sequence shown here is derived from an EMBL/GenBank/DDBJ whole genome shotgun (WGS) entry which is preliminary data.</text>
</comment>
<dbReference type="InterPro" id="IPR051532">
    <property type="entry name" value="Ester_Hydrolysis_Enzymes"/>
</dbReference>
<dbReference type="OrthoDB" id="2513075at2"/>
<dbReference type="Gene3D" id="3.40.50.1110">
    <property type="entry name" value="SGNH hydrolase"/>
    <property type="match status" value="1"/>
</dbReference>
<dbReference type="SUPFAM" id="SSF52266">
    <property type="entry name" value="SGNH hydrolase"/>
    <property type="match status" value="1"/>
</dbReference>
<reference evidence="2 3" key="1">
    <citation type="submission" date="2019-05" db="EMBL/GenBank/DDBJ databases">
        <title>Verrucobacter flavum gen. nov., sp. nov. a new member of the family Verrucomicrobiaceae.</title>
        <authorList>
            <person name="Szuroczki S."/>
            <person name="Abbaszade G."/>
            <person name="Szabo A."/>
            <person name="Felfoldi T."/>
            <person name="Schumann P."/>
            <person name="Boka K."/>
            <person name="Keki Z."/>
            <person name="Toumi M."/>
            <person name="Toth E."/>
        </authorList>
    </citation>
    <scope>NUCLEOTIDE SEQUENCE [LARGE SCALE GENOMIC DNA]</scope>
    <source>
        <strain evidence="2 3">MG-N-17</strain>
    </source>
</reference>
<evidence type="ECO:0000313" key="3">
    <source>
        <dbReference type="Proteomes" id="UP000306196"/>
    </source>
</evidence>
<keyword evidence="3" id="KW-1185">Reference proteome</keyword>
<feature type="domain" description="SGNH hydrolase-type esterase" evidence="1">
    <location>
        <begin position="65"/>
        <end position="229"/>
    </location>
</feature>
<dbReference type="PANTHER" id="PTHR30383:SF5">
    <property type="entry name" value="SGNH HYDROLASE-TYPE ESTERASE DOMAIN-CONTAINING PROTEIN"/>
    <property type="match status" value="1"/>
</dbReference>